<dbReference type="Pfam" id="PF00005">
    <property type="entry name" value="ABC_tran"/>
    <property type="match status" value="1"/>
</dbReference>
<dbReference type="SMART" id="SM00382">
    <property type="entry name" value="AAA"/>
    <property type="match status" value="1"/>
</dbReference>
<keyword evidence="3" id="KW-0547">Nucleotide-binding</keyword>
<dbReference type="InterPro" id="IPR011527">
    <property type="entry name" value="ABC1_TM_dom"/>
</dbReference>
<proteinExistence type="predicted"/>
<evidence type="ECO:0000313" key="10">
    <source>
        <dbReference type="EMBL" id="TOZ02345.1"/>
    </source>
</evidence>
<dbReference type="AlphaFoldDB" id="A0AAJ5KB33"/>
<evidence type="ECO:0000313" key="11">
    <source>
        <dbReference type="Proteomes" id="UP000785759"/>
    </source>
</evidence>
<dbReference type="InterPro" id="IPR017871">
    <property type="entry name" value="ABC_transporter-like_CS"/>
</dbReference>
<dbReference type="PROSITE" id="PS50929">
    <property type="entry name" value="ABC_TM1F"/>
    <property type="match status" value="1"/>
</dbReference>
<name>A0AAJ5KB33_LEVBR</name>
<dbReference type="Gene3D" id="3.40.50.300">
    <property type="entry name" value="P-loop containing nucleotide triphosphate hydrolases"/>
    <property type="match status" value="1"/>
</dbReference>
<evidence type="ECO:0000256" key="4">
    <source>
        <dbReference type="ARBA" id="ARBA00022840"/>
    </source>
</evidence>
<dbReference type="PROSITE" id="PS00211">
    <property type="entry name" value="ABC_TRANSPORTER_1"/>
    <property type="match status" value="1"/>
</dbReference>
<keyword evidence="4 10" id="KW-0067">ATP-binding</keyword>
<evidence type="ECO:0000256" key="2">
    <source>
        <dbReference type="ARBA" id="ARBA00022692"/>
    </source>
</evidence>
<evidence type="ECO:0000259" key="9">
    <source>
        <dbReference type="PROSITE" id="PS50929"/>
    </source>
</evidence>
<keyword evidence="6 7" id="KW-0472">Membrane</keyword>
<feature type="transmembrane region" description="Helical" evidence="7">
    <location>
        <begin position="157"/>
        <end position="182"/>
    </location>
</feature>
<dbReference type="InterPro" id="IPR003439">
    <property type="entry name" value="ABC_transporter-like_ATP-bd"/>
</dbReference>
<dbReference type="GO" id="GO:0034040">
    <property type="term" value="F:ATPase-coupled lipid transmembrane transporter activity"/>
    <property type="evidence" value="ECO:0007669"/>
    <property type="project" value="TreeGrafter"/>
</dbReference>
<dbReference type="Proteomes" id="UP000785759">
    <property type="component" value="Unassembled WGS sequence"/>
</dbReference>
<dbReference type="GO" id="GO:0140359">
    <property type="term" value="F:ABC-type transporter activity"/>
    <property type="evidence" value="ECO:0007669"/>
    <property type="project" value="InterPro"/>
</dbReference>
<dbReference type="InterPro" id="IPR039421">
    <property type="entry name" value="Type_1_exporter"/>
</dbReference>
<sequence>MRKSGNWKFILNVFLKKFSRSFYFLLLVVVVTDILYTIGITIIPAYAANIVIQQEFNVVVVLATIAILSLLIYGIQVIGLYFQGKIAQMSFDFRFDYVPIFSKKIFSWSQQNIDSIEGKMIIDQAYESIYNGANVGIEAVIDQTILILRYSLQIISLLLLMGLLSIWPAIVVLSLNILGYLIQSLGNRWYSNHKNEQNRITSYQEYFSRTLMERENGKDIRIFGMVPLFHQYQKNLAKCLVSWEGNYSTVLAVVNILQQLFNLAGIMFTLLFLISEKTLTISNCIFFLTAIQIMNTNFENLRNAYTLTSKNLTFVPNFRKFMDAKLDMATDNKQYMMGDFKQLTLNNVFLKLKNNNILKSINLSVNEGDNLIVVGENGAGKSSLIKVLSGLYDPTSGSAKLNGIELKSINTKSLQKHMTIQFQDDVLLHFTIAENISCTDLKNTNYQKVNEVLRKVHLLEFINTLPNGIETYVGNELSSNGVLISGGQKQRLLFARVLYKQADLNILDEPTAALDPISEKHFYQLIRSELSTKTVIFVTHRLGSFVKKGKIVVMSQGEIIAIGTHDDLLLNGRLQEIT</sequence>
<accession>A0AAJ5KB33</accession>
<dbReference type="InterPro" id="IPR036640">
    <property type="entry name" value="ABC1_TM_sf"/>
</dbReference>
<feature type="transmembrane region" description="Helical" evidence="7">
    <location>
        <begin position="58"/>
        <end position="82"/>
    </location>
</feature>
<dbReference type="EMBL" id="QFDK01000013">
    <property type="protein sequence ID" value="TOZ02345.1"/>
    <property type="molecule type" value="Genomic_DNA"/>
</dbReference>
<organism evidence="10 11">
    <name type="scientific">Levilactobacillus brevis</name>
    <name type="common">Lactobacillus brevis</name>
    <dbReference type="NCBI Taxonomy" id="1580"/>
    <lineage>
        <taxon>Bacteria</taxon>
        <taxon>Bacillati</taxon>
        <taxon>Bacillota</taxon>
        <taxon>Bacilli</taxon>
        <taxon>Lactobacillales</taxon>
        <taxon>Lactobacillaceae</taxon>
        <taxon>Levilactobacillus</taxon>
    </lineage>
</organism>
<evidence type="ECO:0000256" key="3">
    <source>
        <dbReference type="ARBA" id="ARBA00022741"/>
    </source>
</evidence>
<gene>
    <name evidence="10" type="ORF">DIS17_10710</name>
</gene>
<keyword evidence="5 7" id="KW-1133">Transmembrane helix</keyword>
<dbReference type="Gene3D" id="1.20.1560.10">
    <property type="entry name" value="ABC transporter type 1, transmembrane domain"/>
    <property type="match status" value="1"/>
</dbReference>
<evidence type="ECO:0000256" key="7">
    <source>
        <dbReference type="SAM" id="Phobius"/>
    </source>
</evidence>
<feature type="domain" description="ABC transmembrane type-1" evidence="9">
    <location>
        <begin position="138"/>
        <end position="310"/>
    </location>
</feature>
<protein>
    <submittedName>
        <fullName evidence="10">ABC transporter ATP-binding protein</fullName>
    </submittedName>
</protein>
<evidence type="ECO:0000256" key="6">
    <source>
        <dbReference type="ARBA" id="ARBA00023136"/>
    </source>
</evidence>
<feature type="transmembrane region" description="Helical" evidence="7">
    <location>
        <begin position="21"/>
        <end position="46"/>
    </location>
</feature>
<evidence type="ECO:0000256" key="5">
    <source>
        <dbReference type="ARBA" id="ARBA00022989"/>
    </source>
</evidence>
<evidence type="ECO:0000259" key="8">
    <source>
        <dbReference type="PROSITE" id="PS50893"/>
    </source>
</evidence>
<dbReference type="InterPro" id="IPR027417">
    <property type="entry name" value="P-loop_NTPase"/>
</dbReference>
<dbReference type="SUPFAM" id="SSF52540">
    <property type="entry name" value="P-loop containing nucleoside triphosphate hydrolases"/>
    <property type="match status" value="1"/>
</dbReference>
<keyword evidence="2 7" id="KW-0812">Transmembrane</keyword>
<feature type="domain" description="ABC transporter" evidence="8">
    <location>
        <begin position="343"/>
        <end position="577"/>
    </location>
</feature>
<dbReference type="RefSeq" id="WP_139988807.1">
    <property type="nucleotide sequence ID" value="NZ_QFDK01000013.1"/>
</dbReference>
<dbReference type="PROSITE" id="PS50893">
    <property type="entry name" value="ABC_TRANSPORTER_2"/>
    <property type="match status" value="1"/>
</dbReference>
<evidence type="ECO:0000256" key="1">
    <source>
        <dbReference type="ARBA" id="ARBA00004651"/>
    </source>
</evidence>
<comment type="caution">
    <text evidence="10">The sequence shown here is derived from an EMBL/GenBank/DDBJ whole genome shotgun (WGS) entry which is preliminary data.</text>
</comment>
<dbReference type="GO" id="GO:0005524">
    <property type="term" value="F:ATP binding"/>
    <property type="evidence" value="ECO:0007669"/>
    <property type="project" value="UniProtKB-KW"/>
</dbReference>
<comment type="subcellular location">
    <subcellularLocation>
        <location evidence="1">Cell membrane</location>
        <topology evidence="1">Multi-pass membrane protein</topology>
    </subcellularLocation>
</comment>
<dbReference type="GO" id="GO:0016887">
    <property type="term" value="F:ATP hydrolysis activity"/>
    <property type="evidence" value="ECO:0007669"/>
    <property type="project" value="InterPro"/>
</dbReference>
<dbReference type="PANTHER" id="PTHR24221">
    <property type="entry name" value="ATP-BINDING CASSETTE SUB-FAMILY B"/>
    <property type="match status" value="1"/>
</dbReference>
<dbReference type="SUPFAM" id="SSF90123">
    <property type="entry name" value="ABC transporter transmembrane region"/>
    <property type="match status" value="1"/>
</dbReference>
<dbReference type="PANTHER" id="PTHR24221:SF654">
    <property type="entry name" value="ATP-BINDING CASSETTE SUB-FAMILY B MEMBER 6"/>
    <property type="match status" value="1"/>
</dbReference>
<dbReference type="InterPro" id="IPR003593">
    <property type="entry name" value="AAA+_ATPase"/>
</dbReference>
<dbReference type="GO" id="GO:0005886">
    <property type="term" value="C:plasma membrane"/>
    <property type="evidence" value="ECO:0007669"/>
    <property type="project" value="UniProtKB-SubCell"/>
</dbReference>
<reference evidence="10" key="1">
    <citation type="submission" date="2018-05" db="EMBL/GenBank/DDBJ databases">
        <title>Genome Comparison of Lactic Acid Bacteria Isolated from non-Wheat Sourdough.</title>
        <authorList>
            <person name="Rice T."/>
            <person name="Axel C."/>
            <person name="Lynch K.M."/>
            <person name="Benz C."/>
            <person name="Arendt E.K."/>
            <person name="Coffey A."/>
        </authorList>
    </citation>
    <scope>NUCLEOTIDE SEQUENCE</scope>
    <source>
        <strain evidence="10">TR055</strain>
    </source>
</reference>